<sequence length="682" mass="79543">MKSIKCVIIGDRAVGKTSFLTSHISNTFLKVHIPTIFDSFSSNNVIQDEHINLTLYDTGSSSDLEELRKKTYLKADLVVICFSVVRMDTFQSISTLWIPEIRSCREDLPFLLVGTQTDLLNDIERIKEMSKYENQGFLTENEMQDFCSKSGSLGYYPCSSKSRDNIADTFKKIVRLCWYSQELRRSQVSNLFKEAVSIPELEPKSPMSSFKMPASKLTKDLHHSLFGRNRKWCDLGFTFANEPKKRIWAHRAIIATRAPLWAEAIESIVETVFEKKNTIVVLKLKSNIHYKVFKMFLRYLYTGRVILSEITQENTKNLDSLCSLAIKFGVAGLMEICDYLLEQEEEIWEDERDEQETIEFIQKSEHLEALKITKQMKNLLKRRVFSDFVIFCKANKKRMKNKTKRNQVDNLEKEKKVTRNPIVSKIVNNKKIENMNGEKKGKGKGEGKEKGKGKGGGKGAENNVNTDQYKDKDKDKDNDNYKGINGIFEKIHVHRAVISARCKYFYSLLRGDFQENSQQKIYFKSIPHDQMKLIIEYLYTDTIPKQLGRDVLIELCFLADYFGLKRLAILSIKELLSNANSRQIIEAFQISQRIVLNECQNVCLLLIAKNYQEIKKKFPNFSKLFRQDELMFIKKNIFPPKEYRRLKKFFSKNTKKELKKKPIKKFSMFQKIKKRLSKNEIK</sequence>
<dbReference type="PROSITE" id="PS50097">
    <property type="entry name" value="BTB"/>
    <property type="match status" value="2"/>
</dbReference>
<name>A0AAV7Z531_9EUKA</name>
<dbReference type="CDD" id="cd18186">
    <property type="entry name" value="BTB_POZ_ZBTB_KLHL-like"/>
    <property type="match status" value="1"/>
</dbReference>
<proteinExistence type="predicted"/>
<dbReference type="PRINTS" id="PR00449">
    <property type="entry name" value="RASTRNSFRMNG"/>
</dbReference>
<dbReference type="GO" id="GO:0007264">
    <property type="term" value="P:small GTPase-mediated signal transduction"/>
    <property type="evidence" value="ECO:0007669"/>
    <property type="project" value="InterPro"/>
</dbReference>
<gene>
    <name evidence="5" type="ORF">M0812_19550</name>
</gene>
<dbReference type="SUPFAM" id="SSF52540">
    <property type="entry name" value="P-loop containing nucleoside triphosphate hydrolases"/>
    <property type="match status" value="1"/>
</dbReference>
<keyword evidence="1" id="KW-0547">Nucleotide-binding</keyword>
<organism evidence="5 6">
    <name type="scientific">Anaeramoeba flamelloides</name>
    <dbReference type="NCBI Taxonomy" id="1746091"/>
    <lineage>
        <taxon>Eukaryota</taxon>
        <taxon>Metamonada</taxon>
        <taxon>Anaeramoebidae</taxon>
        <taxon>Anaeramoeba</taxon>
    </lineage>
</organism>
<dbReference type="InterPro" id="IPR000210">
    <property type="entry name" value="BTB/POZ_dom"/>
</dbReference>
<dbReference type="InterPro" id="IPR027417">
    <property type="entry name" value="P-loop_NTPase"/>
</dbReference>
<feature type="region of interest" description="Disordered" evidence="3">
    <location>
        <begin position="428"/>
        <end position="477"/>
    </location>
</feature>
<dbReference type="InterPro" id="IPR003578">
    <property type="entry name" value="Small_GTPase_Rho"/>
</dbReference>
<dbReference type="Pfam" id="PF00651">
    <property type="entry name" value="BTB"/>
    <property type="match status" value="2"/>
</dbReference>
<dbReference type="PROSITE" id="PS51421">
    <property type="entry name" value="RAS"/>
    <property type="match status" value="1"/>
</dbReference>
<dbReference type="EMBL" id="JANTQA010000040">
    <property type="protein sequence ID" value="KAJ3435362.1"/>
    <property type="molecule type" value="Genomic_DNA"/>
</dbReference>
<feature type="domain" description="BTB" evidence="4">
    <location>
        <begin position="233"/>
        <end position="309"/>
    </location>
</feature>
<dbReference type="Gene3D" id="3.30.710.10">
    <property type="entry name" value="Potassium Channel Kv1.1, Chain A"/>
    <property type="match status" value="2"/>
</dbReference>
<reference evidence="5" key="1">
    <citation type="submission" date="2022-08" db="EMBL/GenBank/DDBJ databases">
        <title>Novel sulphate-reducing endosymbionts in the free-living metamonad Anaeramoeba.</title>
        <authorList>
            <person name="Jerlstrom-Hultqvist J."/>
            <person name="Cepicka I."/>
            <person name="Gallot-Lavallee L."/>
            <person name="Salas-Leiva D."/>
            <person name="Curtis B.A."/>
            <person name="Zahonova K."/>
            <person name="Pipaliya S."/>
            <person name="Dacks J."/>
            <person name="Roger A.J."/>
        </authorList>
    </citation>
    <scope>NUCLEOTIDE SEQUENCE</scope>
    <source>
        <strain evidence="5">Busselton2</strain>
    </source>
</reference>
<evidence type="ECO:0000256" key="1">
    <source>
        <dbReference type="ARBA" id="ARBA00022741"/>
    </source>
</evidence>
<dbReference type="GO" id="GO:0005525">
    <property type="term" value="F:GTP binding"/>
    <property type="evidence" value="ECO:0007669"/>
    <property type="project" value="UniProtKB-KW"/>
</dbReference>
<dbReference type="InterPro" id="IPR005225">
    <property type="entry name" value="Small_GTP-bd"/>
</dbReference>
<dbReference type="InterPro" id="IPR001806">
    <property type="entry name" value="Small_GTPase"/>
</dbReference>
<dbReference type="NCBIfam" id="TIGR00231">
    <property type="entry name" value="small_GTP"/>
    <property type="match status" value="1"/>
</dbReference>
<dbReference type="Pfam" id="PF00071">
    <property type="entry name" value="Ras"/>
    <property type="match status" value="1"/>
</dbReference>
<evidence type="ECO:0000313" key="5">
    <source>
        <dbReference type="EMBL" id="KAJ3435362.1"/>
    </source>
</evidence>
<dbReference type="PROSITE" id="PS51420">
    <property type="entry name" value="RHO"/>
    <property type="match status" value="1"/>
</dbReference>
<accession>A0AAV7Z531</accession>
<evidence type="ECO:0000259" key="4">
    <source>
        <dbReference type="PROSITE" id="PS50097"/>
    </source>
</evidence>
<evidence type="ECO:0000256" key="3">
    <source>
        <dbReference type="SAM" id="MobiDB-lite"/>
    </source>
</evidence>
<evidence type="ECO:0000313" key="6">
    <source>
        <dbReference type="Proteomes" id="UP001146793"/>
    </source>
</evidence>
<dbReference type="SMART" id="SM00174">
    <property type="entry name" value="RHO"/>
    <property type="match status" value="1"/>
</dbReference>
<dbReference type="GO" id="GO:0003924">
    <property type="term" value="F:GTPase activity"/>
    <property type="evidence" value="ECO:0007669"/>
    <property type="project" value="InterPro"/>
</dbReference>
<comment type="caution">
    <text evidence="5">The sequence shown here is derived from an EMBL/GenBank/DDBJ whole genome shotgun (WGS) entry which is preliminary data.</text>
</comment>
<dbReference type="PROSITE" id="PS51419">
    <property type="entry name" value="RAB"/>
    <property type="match status" value="1"/>
</dbReference>
<keyword evidence="2" id="KW-0342">GTP-binding</keyword>
<dbReference type="PANTHER" id="PTHR24072">
    <property type="entry name" value="RHO FAMILY GTPASE"/>
    <property type="match status" value="1"/>
</dbReference>
<feature type="compositionally biased region" description="Basic and acidic residues" evidence="3">
    <location>
        <begin position="430"/>
        <end position="452"/>
    </location>
</feature>
<dbReference type="SMART" id="SM00173">
    <property type="entry name" value="RAS"/>
    <property type="match status" value="1"/>
</dbReference>
<protein>
    <submittedName>
        <fullName evidence="5">Gtp-binding protein rho5</fullName>
    </submittedName>
</protein>
<dbReference type="SMART" id="SM00225">
    <property type="entry name" value="BTB"/>
    <property type="match status" value="2"/>
</dbReference>
<dbReference type="Gene3D" id="3.40.50.300">
    <property type="entry name" value="P-loop containing nucleotide triphosphate hydrolases"/>
    <property type="match status" value="1"/>
</dbReference>
<feature type="domain" description="BTB" evidence="4">
    <location>
        <begin position="478"/>
        <end position="547"/>
    </location>
</feature>
<dbReference type="SMART" id="SM00175">
    <property type="entry name" value="RAB"/>
    <property type="match status" value="1"/>
</dbReference>
<evidence type="ECO:0000256" key="2">
    <source>
        <dbReference type="ARBA" id="ARBA00023134"/>
    </source>
</evidence>
<dbReference type="CDD" id="cd00157">
    <property type="entry name" value="Rho"/>
    <property type="match status" value="1"/>
</dbReference>
<dbReference type="AlphaFoldDB" id="A0AAV7Z531"/>
<feature type="compositionally biased region" description="Basic and acidic residues" evidence="3">
    <location>
        <begin position="468"/>
        <end position="477"/>
    </location>
</feature>
<dbReference type="Proteomes" id="UP001146793">
    <property type="component" value="Unassembled WGS sequence"/>
</dbReference>
<dbReference type="SUPFAM" id="SSF54695">
    <property type="entry name" value="POZ domain"/>
    <property type="match status" value="2"/>
</dbReference>
<dbReference type="InterPro" id="IPR011333">
    <property type="entry name" value="SKP1/BTB/POZ_sf"/>
</dbReference>